<dbReference type="RefSeq" id="WP_054341594.1">
    <property type="nucleotide sequence ID" value="NZ_FTOE01000004.1"/>
</dbReference>
<keyword evidence="3" id="KW-1185">Reference proteome</keyword>
<keyword evidence="1" id="KW-0175">Coiled coil</keyword>
<protein>
    <submittedName>
        <fullName evidence="2">Uncharacterized protein</fullName>
    </submittedName>
</protein>
<dbReference type="EMBL" id="FTOE01000004">
    <property type="protein sequence ID" value="SIS74091.1"/>
    <property type="molecule type" value="Genomic_DNA"/>
</dbReference>
<proteinExistence type="predicted"/>
<name>A0A1N7LK17_9GAMM</name>
<reference evidence="3" key="1">
    <citation type="submission" date="2017-01" db="EMBL/GenBank/DDBJ databases">
        <authorList>
            <person name="Varghese N."/>
            <person name="Submissions S."/>
        </authorList>
    </citation>
    <scope>NUCLEOTIDE SEQUENCE [LARGE SCALE GENOMIC DNA]</scope>
    <source>
        <strain evidence="3">DSM 22306</strain>
    </source>
</reference>
<dbReference type="STRING" id="619304.SAMN05421760_10489"/>
<evidence type="ECO:0000313" key="2">
    <source>
        <dbReference type="EMBL" id="SIS74091.1"/>
    </source>
</evidence>
<dbReference type="Proteomes" id="UP000185999">
    <property type="component" value="Unassembled WGS sequence"/>
</dbReference>
<feature type="coiled-coil region" evidence="1">
    <location>
        <begin position="26"/>
        <end position="83"/>
    </location>
</feature>
<dbReference type="AlphaFoldDB" id="A0A1N7LK17"/>
<evidence type="ECO:0000256" key="1">
    <source>
        <dbReference type="SAM" id="Coils"/>
    </source>
</evidence>
<evidence type="ECO:0000313" key="3">
    <source>
        <dbReference type="Proteomes" id="UP000185999"/>
    </source>
</evidence>
<sequence length="84" mass="10173">MMTTDDLLKKVKNFVDTDRRERITKYESLKRLLKKLKIKENLLKDKIRSESNEKSQKRLEEKMRVLKAQRKKGLKLLKELKSEI</sequence>
<gene>
    <name evidence="2" type="ORF">SAMN05421760_10489</name>
</gene>
<organism evidence="2 3">
    <name type="scientific">Neptunomonas antarctica</name>
    <dbReference type="NCBI Taxonomy" id="619304"/>
    <lineage>
        <taxon>Bacteria</taxon>
        <taxon>Pseudomonadati</taxon>
        <taxon>Pseudomonadota</taxon>
        <taxon>Gammaproteobacteria</taxon>
        <taxon>Oceanospirillales</taxon>
        <taxon>Oceanospirillaceae</taxon>
        <taxon>Neptunomonas</taxon>
    </lineage>
</organism>
<accession>A0A1N7LK17</accession>